<keyword evidence="1" id="KW-1133">Transmembrane helix</keyword>
<feature type="transmembrane region" description="Helical" evidence="1">
    <location>
        <begin position="325"/>
        <end position="343"/>
    </location>
</feature>
<dbReference type="EMBL" id="AZDJ01000003">
    <property type="protein sequence ID" value="KRK73977.1"/>
    <property type="molecule type" value="Genomic_DNA"/>
</dbReference>
<reference evidence="2 3" key="1">
    <citation type="journal article" date="2015" name="Genome Announc.">
        <title>Expanding the biotechnology potential of lactobacilli through comparative genomics of 213 strains and associated genera.</title>
        <authorList>
            <person name="Sun Z."/>
            <person name="Harris H.M."/>
            <person name="McCann A."/>
            <person name="Guo C."/>
            <person name="Argimon S."/>
            <person name="Zhang W."/>
            <person name="Yang X."/>
            <person name="Jeffery I.B."/>
            <person name="Cooney J.C."/>
            <person name="Kagawa T.F."/>
            <person name="Liu W."/>
            <person name="Song Y."/>
            <person name="Salvetti E."/>
            <person name="Wrobel A."/>
            <person name="Rasinkangas P."/>
            <person name="Parkhill J."/>
            <person name="Rea M.C."/>
            <person name="O'Sullivan O."/>
            <person name="Ritari J."/>
            <person name="Douillard F.P."/>
            <person name="Paul Ross R."/>
            <person name="Yang R."/>
            <person name="Briner A.E."/>
            <person name="Felis G.E."/>
            <person name="de Vos W.M."/>
            <person name="Barrangou R."/>
            <person name="Klaenhammer T.R."/>
            <person name="Caufield P.W."/>
            <person name="Cui Y."/>
            <person name="Zhang H."/>
            <person name="O'Toole P.W."/>
        </authorList>
    </citation>
    <scope>NUCLEOTIDE SEQUENCE [LARGE SCALE GENOMIC DNA]</scope>
    <source>
        <strain evidence="2 3">JCM 17158</strain>
    </source>
</reference>
<keyword evidence="1" id="KW-0472">Membrane</keyword>
<gene>
    <name evidence="2" type="ORF">FD02_GL001811</name>
</gene>
<dbReference type="PATRIC" id="fig|1291734.4.peg.1860"/>
<feature type="transmembrane region" description="Helical" evidence="1">
    <location>
        <begin position="231"/>
        <end position="254"/>
    </location>
</feature>
<keyword evidence="3" id="KW-1185">Reference proteome</keyword>
<evidence type="ECO:0000313" key="2">
    <source>
        <dbReference type="EMBL" id="KRK73977.1"/>
    </source>
</evidence>
<dbReference type="NCBIfam" id="TIGR01167">
    <property type="entry name" value="LPXTG_anchor"/>
    <property type="match status" value="1"/>
</dbReference>
<keyword evidence="1" id="KW-0812">Transmembrane</keyword>
<feature type="transmembrane region" description="Helical" evidence="1">
    <location>
        <begin position="299"/>
        <end position="318"/>
    </location>
</feature>
<comment type="caution">
    <text evidence="2">The sequence shown here is derived from an EMBL/GenBank/DDBJ whole genome shotgun (WGS) entry which is preliminary data.</text>
</comment>
<feature type="transmembrane region" description="Helical" evidence="1">
    <location>
        <begin position="162"/>
        <end position="184"/>
    </location>
</feature>
<proteinExistence type="predicted"/>
<sequence>MEDNMKENDFHLTIPAKVGEQLHLNAETPVRLVVKNNQLVVQFTDLPLRIFQLSVWIWPVVTAFIASIGFYLANRLTAQISLTGSQSLASWFILVGVLVGMLLFAGFFIRNRRRVNHTYKASVYWRTFPVITLAVTVILLLGLLGWFWLLGSAFAGASFDRFTASLIFFIFGLFVNIVMVYAALAIDAGVLSTLLTLVIVCGVVISMATNGQHHWWQHNLSFLGTAAATNAWQFNLTLIFSALLMFALIDYLFVALQAQFPGSKRLLVLRLILSATALDFGAVGAIPNNAAGHVWHDRVSWLLVWFIISLIAGVRWLLPRVTRDFLWLSYGVAATLVVIAMGFKVWGYLSLAAFEMLDFLLAFGWLLLLLDRIQDLIATGTESVITRVAK</sequence>
<protein>
    <submittedName>
        <fullName evidence="2">Uncharacterized protein</fullName>
    </submittedName>
</protein>
<dbReference type="AlphaFoldDB" id="A0A0R1JZ08"/>
<feature type="transmembrane region" description="Helical" evidence="1">
    <location>
        <begin position="349"/>
        <end position="370"/>
    </location>
</feature>
<name>A0A0R1JZ08_9LACO</name>
<dbReference type="Proteomes" id="UP000051804">
    <property type="component" value="Unassembled WGS sequence"/>
</dbReference>
<feature type="transmembrane region" description="Helical" evidence="1">
    <location>
        <begin position="55"/>
        <end position="73"/>
    </location>
</feature>
<feature type="transmembrane region" description="Helical" evidence="1">
    <location>
        <begin position="130"/>
        <end position="150"/>
    </location>
</feature>
<accession>A0A0R1JZ08</accession>
<evidence type="ECO:0000256" key="1">
    <source>
        <dbReference type="SAM" id="Phobius"/>
    </source>
</evidence>
<feature type="transmembrane region" description="Helical" evidence="1">
    <location>
        <begin position="191"/>
        <end position="211"/>
    </location>
</feature>
<feature type="transmembrane region" description="Helical" evidence="1">
    <location>
        <begin position="88"/>
        <end position="109"/>
    </location>
</feature>
<evidence type="ECO:0000313" key="3">
    <source>
        <dbReference type="Proteomes" id="UP000051804"/>
    </source>
</evidence>
<dbReference type="STRING" id="1291734.FD02_GL001811"/>
<organism evidence="2 3">
    <name type="scientific">Lacticaseibacillus nasuensis JCM 17158</name>
    <dbReference type="NCBI Taxonomy" id="1291734"/>
    <lineage>
        <taxon>Bacteria</taxon>
        <taxon>Bacillati</taxon>
        <taxon>Bacillota</taxon>
        <taxon>Bacilli</taxon>
        <taxon>Lactobacillales</taxon>
        <taxon>Lactobacillaceae</taxon>
        <taxon>Lacticaseibacillus</taxon>
    </lineage>
</organism>
<feature type="transmembrane region" description="Helical" evidence="1">
    <location>
        <begin position="266"/>
        <end position="287"/>
    </location>
</feature>